<feature type="transmembrane region" description="Helical" evidence="1">
    <location>
        <begin position="6"/>
        <end position="29"/>
    </location>
</feature>
<reference evidence="2 3" key="1">
    <citation type="submission" date="2019-03" db="EMBL/GenBank/DDBJ databases">
        <title>Metabolic potential of uncultured bacteria and archaea associated with petroleum seepage in deep-sea sediments.</title>
        <authorList>
            <person name="Dong X."/>
            <person name="Hubert C."/>
        </authorList>
    </citation>
    <scope>NUCLEOTIDE SEQUENCE [LARGE SCALE GENOMIC DNA]</scope>
    <source>
        <strain evidence="2">E29_bin36</strain>
    </source>
</reference>
<evidence type="ECO:0000256" key="1">
    <source>
        <dbReference type="SAM" id="Phobius"/>
    </source>
</evidence>
<keyword evidence="1" id="KW-0812">Transmembrane</keyword>
<dbReference type="Proteomes" id="UP000315534">
    <property type="component" value="Unassembled WGS sequence"/>
</dbReference>
<gene>
    <name evidence="2" type="ORF">E3J38_06980</name>
</gene>
<evidence type="ECO:0000313" key="3">
    <source>
        <dbReference type="Proteomes" id="UP000315534"/>
    </source>
</evidence>
<keyword evidence="1" id="KW-0472">Membrane</keyword>
<evidence type="ECO:0000313" key="2">
    <source>
        <dbReference type="EMBL" id="TET79610.1"/>
    </source>
</evidence>
<proteinExistence type="predicted"/>
<accession>A0A523XK28</accession>
<comment type="caution">
    <text evidence="2">The sequence shown here is derived from an EMBL/GenBank/DDBJ whole genome shotgun (WGS) entry which is preliminary data.</text>
</comment>
<feature type="transmembrane region" description="Helical" evidence="1">
    <location>
        <begin position="41"/>
        <end position="62"/>
    </location>
</feature>
<keyword evidence="1" id="KW-1133">Transmembrane helix</keyword>
<dbReference type="AlphaFoldDB" id="A0A523XK28"/>
<protein>
    <submittedName>
        <fullName evidence="2">Uncharacterized protein</fullName>
    </submittedName>
</protein>
<sequence length="64" mass="6978">MRLLTMIFGYVFLGSSVLAVFTLLSRAMFGKWSMKNKWLDIVVMAGIVVVGFIAGGILLLGARP</sequence>
<dbReference type="EMBL" id="SOIP01000408">
    <property type="protein sequence ID" value="TET79610.1"/>
    <property type="molecule type" value="Genomic_DNA"/>
</dbReference>
<name>A0A523XK28_UNCT6</name>
<organism evidence="2 3">
    <name type="scientific">candidate division TA06 bacterium</name>
    <dbReference type="NCBI Taxonomy" id="2250710"/>
    <lineage>
        <taxon>Bacteria</taxon>
        <taxon>Bacteria division TA06</taxon>
    </lineage>
</organism>